<evidence type="ECO:0000256" key="5">
    <source>
        <dbReference type="ARBA" id="ARBA00022989"/>
    </source>
</evidence>
<dbReference type="Proteomes" id="UP000886700">
    <property type="component" value="Unplaced"/>
</dbReference>
<evidence type="ECO:0000256" key="8">
    <source>
        <dbReference type="SAM" id="MobiDB-lite"/>
    </source>
</evidence>
<feature type="transmembrane region" description="Helical" evidence="9">
    <location>
        <begin position="569"/>
        <end position="593"/>
    </location>
</feature>
<evidence type="ECO:0000313" key="11">
    <source>
        <dbReference type="Proteomes" id="UP000886700"/>
    </source>
</evidence>
<evidence type="ECO:0000256" key="9">
    <source>
        <dbReference type="SAM" id="Phobius"/>
    </source>
</evidence>
<evidence type="ECO:0000313" key="12">
    <source>
        <dbReference type="RefSeq" id="XP_040608698.1"/>
    </source>
</evidence>
<proteinExistence type="inferred from homology"/>
<dbReference type="PANTHER" id="PTHR11388:SF95">
    <property type="entry name" value="SOLUTE CARRIER ORGANIC ANION TRANSPORTER FAMILY MEMBER 6A1"/>
    <property type="match status" value="1"/>
</dbReference>
<feature type="region of interest" description="Disordered" evidence="8">
    <location>
        <begin position="1"/>
        <end position="27"/>
    </location>
</feature>
<keyword evidence="11" id="KW-1185">Reference proteome</keyword>
<dbReference type="SUPFAM" id="SSF103473">
    <property type="entry name" value="MFS general substrate transporter"/>
    <property type="match status" value="1"/>
</dbReference>
<evidence type="ECO:0000256" key="2">
    <source>
        <dbReference type="ARBA" id="ARBA00009657"/>
    </source>
</evidence>
<evidence type="ECO:0000256" key="7">
    <source>
        <dbReference type="ARBA" id="ARBA00023157"/>
    </source>
</evidence>
<name>A0ABM2Y4Z4_MESAU</name>
<keyword evidence="3" id="KW-1003">Cell membrane</keyword>
<evidence type="ECO:0000256" key="4">
    <source>
        <dbReference type="ARBA" id="ARBA00022692"/>
    </source>
</evidence>
<feature type="transmembrane region" description="Helical" evidence="9">
    <location>
        <begin position="99"/>
        <end position="119"/>
    </location>
</feature>
<dbReference type="PROSITE" id="PS51465">
    <property type="entry name" value="KAZAL_2"/>
    <property type="match status" value="1"/>
</dbReference>
<feature type="transmembrane region" description="Helical" evidence="9">
    <location>
        <begin position="253"/>
        <end position="276"/>
    </location>
</feature>
<feature type="transmembrane region" description="Helical" evidence="9">
    <location>
        <begin position="303"/>
        <end position="322"/>
    </location>
</feature>
<dbReference type="Pfam" id="PF03137">
    <property type="entry name" value="OATP"/>
    <property type="match status" value="1"/>
</dbReference>
<keyword evidence="4 9" id="KW-0812">Transmembrane</keyword>
<keyword evidence="7" id="KW-1015">Disulfide bond</keyword>
<feature type="transmembrane region" description="Helical" evidence="9">
    <location>
        <begin position="409"/>
        <end position="432"/>
    </location>
</feature>
<dbReference type="Pfam" id="PF07648">
    <property type="entry name" value="Kazal_2"/>
    <property type="match status" value="1"/>
</dbReference>
<feature type="transmembrane region" description="Helical" evidence="9">
    <location>
        <begin position="444"/>
        <end position="464"/>
    </location>
</feature>
<evidence type="ECO:0000256" key="1">
    <source>
        <dbReference type="ARBA" id="ARBA00004651"/>
    </source>
</evidence>
<evidence type="ECO:0000256" key="3">
    <source>
        <dbReference type="ARBA" id="ARBA00022475"/>
    </source>
</evidence>
<feature type="transmembrane region" description="Helical" evidence="9">
    <location>
        <begin position="220"/>
        <end position="247"/>
    </location>
</feature>
<protein>
    <submittedName>
        <fullName evidence="12">Solute carrier organic anion transporter family member 6A1-like isoform X2</fullName>
    </submittedName>
</protein>
<dbReference type="InterPro" id="IPR036058">
    <property type="entry name" value="Kazal_dom_sf"/>
</dbReference>
<dbReference type="GeneID" id="101841368"/>
<comment type="subcellular location">
    <subcellularLocation>
        <location evidence="1">Cell membrane</location>
        <topology evidence="1">Multi-pass membrane protein</topology>
    </subcellularLocation>
</comment>
<dbReference type="InterPro" id="IPR004156">
    <property type="entry name" value="OATP"/>
</dbReference>
<dbReference type="InterPro" id="IPR002350">
    <property type="entry name" value="Kazal_dom"/>
</dbReference>
<reference evidence="12" key="1">
    <citation type="submission" date="2025-08" db="UniProtKB">
        <authorList>
            <consortium name="RefSeq"/>
        </authorList>
    </citation>
    <scope>IDENTIFICATION</scope>
    <source>
        <tissue evidence="12">Liver</tissue>
    </source>
</reference>
<organism evidence="11 12">
    <name type="scientific">Mesocricetus auratus</name>
    <name type="common">Golden hamster</name>
    <dbReference type="NCBI Taxonomy" id="10036"/>
    <lineage>
        <taxon>Eukaryota</taxon>
        <taxon>Metazoa</taxon>
        <taxon>Chordata</taxon>
        <taxon>Craniata</taxon>
        <taxon>Vertebrata</taxon>
        <taxon>Euteleostomi</taxon>
        <taxon>Mammalia</taxon>
        <taxon>Eutheria</taxon>
        <taxon>Euarchontoglires</taxon>
        <taxon>Glires</taxon>
        <taxon>Rodentia</taxon>
        <taxon>Myomorpha</taxon>
        <taxon>Muroidea</taxon>
        <taxon>Cricetidae</taxon>
        <taxon>Cricetinae</taxon>
        <taxon>Mesocricetus</taxon>
    </lineage>
</organism>
<accession>A0ABM2Y4Z4</accession>
<comment type="similarity">
    <text evidence="2">Belongs to the organo anion transporter (TC 2.A.60) family.</text>
</comment>
<feature type="domain" description="Kazal-like" evidence="10">
    <location>
        <begin position="485"/>
        <end position="540"/>
    </location>
</feature>
<gene>
    <name evidence="12" type="primary">LOC101841368</name>
</gene>
<dbReference type="InterPro" id="IPR036259">
    <property type="entry name" value="MFS_trans_sf"/>
</dbReference>
<feature type="compositionally biased region" description="Basic and acidic residues" evidence="8">
    <location>
        <begin position="1"/>
        <end position="12"/>
    </location>
</feature>
<dbReference type="Gene3D" id="1.20.1250.20">
    <property type="entry name" value="MFS general substrate transporter like domains"/>
    <property type="match status" value="2"/>
</dbReference>
<evidence type="ECO:0000259" key="10">
    <source>
        <dbReference type="PROSITE" id="PS51465"/>
    </source>
</evidence>
<dbReference type="PANTHER" id="PTHR11388">
    <property type="entry name" value="ORGANIC ANION TRANSPORTER"/>
    <property type="match status" value="1"/>
</dbReference>
<feature type="transmembrane region" description="Helical" evidence="9">
    <location>
        <begin position="140"/>
        <end position="157"/>
    </location>
</feature>
<dbReference type="RefSeq" id="XP_040608698.1">
    <property type="nucleotide sequence ID" value="XM_040752764.1"/>
</dbReference>
<evidence type="ECO:0000256" key="6">
    <source>
        <dbReference type="ARBA" id="ARBA00023136"/>
    </source>
</evidence>
<keyword evidence="5 9" id="KW-1133">Transmembrane helix</keyword>
<dbReference type="SUPFAM" id="SSF100895">
    <property type="entry name" value="Kazal-type serine protease inhibitors"/>
    <property type="match status" value="1"/>
</dbReference>
<keyword evidence="6 9" id="KW-0472">Membrane</keyword>
<sequence>MTEEPGNKKDAKNTAPETEGDGMDQVDLGPLIKITPYLKTLPTAVGKFRRLHLEKSPDSSSPPKLPDPQLSTSLEGPFGLGPLVFPAFQRFNNIDFFTFWYFLLVTAHGAVFALVDYCLKKIDKEFSLSEKERLIMDYSDYHASFLVAVLIAHYGGRGNRSKWMAASAFILGIASIIFALIFYKYEIIKPVEKSEELCIEEQHRTMSGCRALMLPHRTECIHLFILGQYLHGITGMPLYILGVTFIFDHVPTFSAGLYLAICDAAQLLGYLLGFVISSWPPPQHGNPNEDENEIQFRKFQQNWWSGFFSVAVLSWCTFLPLLCFPCRLPGAHKLRFEKEKEPPSFDKRLKNKEYGPSLKDMVQTTKCLLKNPLLICYSLCKTTESLTFKGSMSFVPIYLQNQFLITPSVASMLTGLILIPGLAIGHFVGGLIVDRLEMSCKNKIRFTVVTSTIALVLFILILFVECETVKFAGINEDYDGSGNLGNLTAPCNEKCACPSSIYASVCGRDDTEYFSPCFAGCRASKFLHNEKAYYNCSCIKQGLTNADTEGDFVDAVSGKCSNKCHTLPLFFAFFFSSILFSNLSSIPVTITILQSAPANLNSLSLGITYTIWRIGGSIFAPLAFDVSIARACIYWNINECGIKERCWIHNKSKMVYIVMGL</sequence>
<feature type="transmembrane region" description="Helical" evidence="9">
    <location>
        <begin position="163"/>
        <end position="183"/>
    </location>
</feature>